<dbReference type="STRING" id="457427.SSOG_05180"/>
<protein>
    <submittedName>
        <fullName evidence="1">Uncharacterized protein</fullName>
    </submittedName>
</protein>
<dbReference type="InterPro" id="IPR010982">
    <property type="entry name" value="Lambda_DNA-bd_dom_sf"/>
</dbReference>
<evidence type="ECO:0000313" key="2">
    <source>
        <dbReference type="Proteomes" id="UP000003963"/>
    </source>
</evidence>
<proteinExistence type="predicted"/>
<dbReference type="OrthoDB" id="3213425at2"/>
<dbReference type="InterPro" id="IPR001387">
    <property type="entry name" value="Cro/C1-type_HTH"/>
</dbReference>
<organism evidence="1 2">
    <name type="scientific">Streptomyces himastatinicus ATCC 53653</name>
    <dbReference type="NCBI Taxonomy" id="457427"/>
    <lineage>
        <taxon>Bacteria</taxon>
        <taxon>Bacillati</taxon>
        <taxon>Actinomycetota</taxon>
        <taxon>Actinomycetes</taxon>
        <taxon>Kitasatosporales</taxon>
        <taxon>Streptomycetaceae</taxon>
        <taxon>Streptomyces</taxon>
        <taxon>Streptomyces violaceusniger group</taxon>
    </lineage>
</organism>
<keyword evidence="2" id="KW-1185">Reference proteome</keyword>
<dbReference type="AlphaFoldDB" id="D9WIA8"/>
<dbReference type="CDD" id="cd00093">
    <property type="entry name" value="HTH_XRE"/>
    <property type="match status" value="1"/>
</dbReference>
<accession>D9WIA8</accession>
<name>D9WIA8_9ACTN</name>
<dbReference type="SUPFAM" id="SSF47413">
    <property type="entry name" value="lambda repressor-like DNA-binding domains"/>
    <property type="match status" value="1"/>
</dbReference>
<dbReference type="GO" id="GO:0003677">
    <property type="term" value="F:DNA binding"/>
    <property type="evidence" value="ECO:0007669"/>
    <property type="project" value="InterPro"/>
</dbReference>
<dbReference type="Gene3D" id="1.25.40.10">
    <property type="entry name" value="Tetratricopeptide repeat domain"/>
    <property type="match status" value="1"/>
</dbReference>
<dbReference type="EMBL" id="GG657754">
    <property type="protein sequence ID" value="EFL25466.1"/>
    <property type="molecule type" value="Genomic_DNA"/>
</dbReference>
<dbReference type="Proteomes" id="UP000003963">
    <property type="component" value="Unassembled WGS sequence"/>
</dbReference>
<dbReference type="HOGENOM" id="CLU_055820_0_0_11"/>
<dbReference type="SUPFAM" id="SSF48452">
    <property type="entry name" value="TPR-like"/>
    <property type="match status" value="1"/>
</dbReference>
<gene>
    <name evidence="1" type="ORF">SSOG_05180</name>
</gene>
<evidence type="ECO:0000313" key="1">
    <source>
        <dbReference type="EMBL" id="EFL25466.1"/>
    </source>
</evidence>
<dbReference type="RefSeq" id="WP_009717270.1">
    <property type="nucleotide sequence ID" value="NZ_GG657754.1"/>
</dbReference>
<reference evidence="1 2" key="1">
    <citation type="submission" date="2009-02" db="EMBL/GenBank/DDBJ databases">
        <title>Annotation of Streptomyces hygroscopicus strain ATCC 53653.</title>
        <authorList>
            <consortium name="The Broad Institute Genome Sequencing Platform"/>
            <consortium name="Broad Institute Microbial Sequencing Center"/>
            <person name="Fischbach M."/>
            <person name="Godfrey P."/>
            <person name="Ward D."/>
            <person name="Young S."/>
            <person name="Zeng Q."/>
            <person name="Koehrsen M."/>
            <person name="Alvarado L."/>
            <person name="Berlin A.M."/>
            <person name="Bochicchio J."/>
            <person name="Borenstein D."/>
            <person name="Chapman S.B."/>
            <person name="Chen Z."/>
            <person name="Engels R."/>
            <person name="Freedman E."/>
            <person name="Gellesch M."/>
            <person name="Goldberg J."/>
            <person name="Griggs A."/>
            <person name="Gujja S."/>
            <person name="Heilman E.R."/>
            <person name="Heiman D.I."/>
            <person name="Hepburn T.A."/>
            <person name="Howarth C."/>
            <person name="Jen D."/>
            <person name="Larson L."/>
            <person name="Lewis B."/>
            <person name="Mehta T."/>
            <person name="Park D."/>
            <person name="Pearson M."/>
            <person name="Richards J."/>
            <person name="Roberts A."/>
            <person name="Saif S."/>
            <person name="Shea T.D."/>
            <person name="Shenoy N."/>
            <person name="Sisk P."/>
            <person name="Stolte C."/>
            <person name="Sykes S.N."/>
            <person name="Thomson T."/>
            <person name="Walk T."/>
            <person name="White J."/>
            <person name="Yandava C."/>
            <person name="Straight P."/>
            <person name="Clardy J."/>
            <person name="Hung D."/>
            <person name="Kolter R."/>
            <person name="Mekalanos J."/>
            <person name="Walker S."/>
            <person name="Walsh C.T."/>
            <person name="Wieland-Brown L.C."/>
            <person name="Haas B."/>
            <person name="Nusbaum C."/>
            <person name="Birren B."/>
        </authorList>
    </citation>
    <scope>NUCLEOTIDE SEQUENCE [LARGE SCALE GENOMIC DNA]</scope>
    <source>
        <strain evidence="1 2">ATCC 53653</strain>
    </source>
</reference>
<sequence length="443" mass="48456">MTPPTALPPRVLERDDVRSALAERDFGTVFRLARKWGGISYNQIGEACGIKSERVGTVARGNARITSLAKIEEIADALRIPGAMIGLAARSWEVSPAPSAAAPALRHPDASGMLGPEPALWEVAELARRTHATDVGPADLEMIAEAIDQLCRAYPFTPADQLHHQTRAGIRHVTDMLQGRTTLAQHRELLVSTGWLFLLGGCLEYDMGQRQAAELSRAAALRIGQEAGHGEIMAWSWELGAWFALTQGRYADVIDCVSAGHRSDSTHSIGVQLYAQSAKAYARMGDARQVRATLDAGRARLERLPRPEHREHHFVIDPDKWDFYEMDAYRLLGDDERAATHAQEVVRLGTAPDGTEISPMRVAEARLTLGVTAARSGELEEAVSIGGRALETSRKSLPSLLMVAGELTDELERRYPHESLSRDFREHVTHISAGGAQPPLEAQ</sequence>
<dbReference type="InterPro" id="IPR011990">
    <property type="entry name" value="TPR-like_helical_dom_sf"/>
</dbReference>